<name>A0A1Y1WVQ3_9FUNG</name>
<feature type="region of interest" description="Disordered" evidence="1">
    <location>
        <begin position="1"/>
        <end position="111"/>
    </location>
</feature>
<feature type="compositionally biased region" description="Polar residues" evidence="1">
    <location>
        <begin position="27"/>
        <end position="51"/>
    </location>
</feature>
<reference evidence="2 3" key="1">
    <citation type="submission" date="2016-07" db="EMBL/GenBank/DDBJ databases">
        <title>Pervasive Adenine N6-methylation of Active Genes in Fungi.</title>
        <authorList>
            <consortium name="DOE Joint Genome Institute"/>
            <person name="Mondo S.J."/>
            <person name="Dannebaum R.O."/>
            <person name="Kuo R.C."/>
            <person name="Labutti K."/>
            <person name="Haridas S."/>
            <person name="Kuo A."/>
            <person name="Salamov A."/>
            <person name="Ahrendt S.R."/>
            <person name="Lipzen A."/>
            <person name="Sullivan W."/>
            <person name="Andreopoulos W.B."/>
            <person name="Clum A."/>
            <person name="Lindquist E."/>
            <person name="Daum C."/>
            <person name="Ramamoorthy G.K."/>
            <person name="Gryganskyi A."/>
            <person name="Culley D."/>
            <person name="Magnuson J.K."/>
            <person name="James T.Y."/>
            <person name="O'Malley M.A."/>
            <person name="Stajich J.E."/>
            <person name="Spatafora J.W."/>
            <person name="Visel A."/>
            <person name="Grigoriev I.V."/>
        </authorList>
    </citation>
    <scope>NUCLEOTIDE SEQUENCE [LARGE SCALE GENOMIC DNA]</scope>
    <source>
        <strain evidence="2 3">CBS 931.73</strain>
    </source>
</reference>
<protein>
    <submittedName>
        <fullName evidence="2">Uncharacterized protein</fullName>
    </submittedName>
</protein>
<gene>
    <name evidence="2" type="ORF">K493DRAFT_321371</name>
</gene>
<comment type="caution">
    <text evidence="2">The sequence shown here is derived from an EMBL/GenBank/DDBJ whole genome shotgun (WGS) entry which is preliminary data.</text>
</comment>
<keyword evidence="3" id="KW-1185">Reference proteome</keyword>
<dbReference type="InParanoid" id="A0A1Y1WVQ3"/>
<evidence type="ECO:0000256" key="1">
    <source>
        <dbReference type="SAM" id="MobiDB-lite"/>
    </source>
</evidence>
<sequence>MSFHITRSLDGVGLASGKYPTEFPKLSHTSSEPGTLLETPSASPLHSNHTSVIIHEFPPNYPNLECPQEQTGQQVRFGDTAHPPSRPAVTSPQNNTNPRPSKPKTKLMALI</sequence>
<evidence type="ECO:0000313" key="3">
    <source>
        <dbReference type="Proteomes" id="UP000193498"/>
    </source>
</evidence>
<evidence type="ECO:0000313" key="2">
    <source>
        <dbReference type="EMBL" id="ORX77485.1"/>
    </source>
</evidence>
<feature type="compositionally biased region" description="Polar residues" evidence="1">
    <location>
        <begin position="88"/>
        <end position="99"/>
    </location>
</feature>
<organism evidence="2 3">
    <name type="scientific">Basidiobolus meristosporus CBS 931.73</name>
    <dbReference type="NCBI Taxonomy" id="1314790"/>
    <lineage>
        <taxon>Eukaryota</taxon>
        <taxon>Fungi</taxon>
        <taxon>Fungi incertae sedis</taxon>
        <taxon>Zoopagomycota</taxon>
        <taxon>Entomophthoromycotina</taxon>
        <taxon>Basidiobolomycetes</taxon>
        <taxon>Basidiobolales</taxon>
        <taxon>Basidiobolaceae</taxon>
        <taxon>Basidiobolus</taxon>
    </lineage>
</organism>
<dbReference type="Proteomes" id="UP000193498">
    <property type="component" value="Unassembled WGS sequence"/>
</dbReference>
<proteinExistence type="predicted"/>
<accession>A0A1Y1WVQ3</accession>
<dbReference type="EMBL" id="MCFE01000872">
    <property type="protein sequence ID" value="ORX77485.1"/>
    <property type="molecule type" value="Genomic_DNA"/>
</dbReference>
<dbReference type="AlphaFoldDB" id="A0A1Y1WVQ3"/>